<dbReference type="OMA" id="IEFVMDQ"/>
<dbReference type="PANTHER" id="PTHR16166">
    <property type="entry name" value="VACUOLAR PROTEIN SORTING-ASSOCIATED PROTEIN VPS13"/>
    <property type="match status" value="1"/>
</dbReference>
<dbReference type="InterPro" id="IPR026847">
    <property type="entry name" value="VPS13"/>
</dbReference>
<evidence type="ECO:0000313" key="7">
    <source>
        <dbReference type="Proteomes" id="UP000682892"/>
    </source>
</evidence>
<dbReference type="HOGENOM" id="CLU_000131_0_0_1"/>
<protein>
    <submittedName>
        <fullName evidence="6">AAEL007551-PA</fullName>
    </submittedName>
</protein>
<sequence length="3926" mass="442632">LSLFFLPGQVELENLPLRKDALRYLGLPLQVIGGTIGKVKLTVPVRQFRTASWCLNIDNVNVVCGPIDLNEWNPEIEQQTELDFKIASLDRLEAKWRAQRETPVTEGSYYASSYSGWLSYGTSLVTNIIENLQLKVNGIHIRYEDGLTIPNQKFACGINIEALSAQSCDSNWVPGQTSNWAQQQVTFKLVELTNFAIYWDPLAGNEQVYIINPISAKAQLKRDRSETPLRTRSRPRLVCDLIWDEIKITLSDIQYNQMMQCARGLDDIARYRRFKLHRPSSTVHEDPKAWWRYAVRCHGLLRHSQSDPFVIAKENLRYINVYSRVVANPNEMLTSDNKSFKDRIERERDFDELKLLRDVCMMRMPSLDKSAQMNQGKNMLVHFFPQWWGWYNNNNEEDLSPVSSFEDEILNALSDSVDTNSLLKRDAVFGRFNFVLRQGTMDFCSALEMSPKLQFQFQNLKLDVETRPRSGSHYVSLSLGSIFIKDRITPNSQFPDLVKPQAKDDLQVSAKAGPMKSRSQSLQQSPMEPIFEVQYERKPLSHDTDYRLLVKSQSLDIVYNIDAVKWLVDFLTKPHQQYDTRRKLESMKNKTKMELMRNMKNILEGHLNTRKTWTLEFDIFAPQIIFVDNFADRQNSTIVVVDFGRLQLTNGNRPFPTALVRNSPEIVIDNDDEDAFMTPCSTPPGSEASTTHSPTLQSALSELPELNVTNADALDEHSLYQKLYDRYHIHLTDLQVLVCRGKERWNFASTKGTSTLHVLDRFSIALQVERRVVHTSDPQYPSLTLSGTLPKLNVHINEYKVSTLLMLSNNLTKADLPPTDLQTSTDEESITDTSSAYRKESANIIVFQFTIDQMSLEVQSRGRSIAELQVSGVKAGYSKRPEDVTLTLSVHGLLLADAMQSFGPDFELLIASHRHVGRPTSPLTISKALKTTSPTWNAAPFGDLDALITVEITFMNNEKVDENLQMANIQFNNLDIIANQETIVELLGFVKRVIPKAPPKPPEQTRPIQRPEDINAEPVDGVVSPVRTEITFDFHRLNVLVLRALMRDNYMVGRKVGTFTMSEAKIHASLGSNITVEGSLGGLQVLDLTPEGINHQRILSVGKDPLTDPPDMRQAPDLMTSLAQEVYGNKTTVEGLQEERQALSFCVSKDTNAIIDVRVKMASVWFIHCARFMQELSWCASEFKHYLKNLAKSIREKATDMALGLVQSRSDLSSSRPESIYNSPRRARRQRTVDITLETPVLILPRSSSSPQVLVAHLGRITVSNTQELQDSPSTDSKINLTTTIINEENSTEEQLGYNLSDIDGNAIPIIHDTIFSLEISRDISEIDSDGFTIFGRVVKPLRVSLKRQQYEQLLETIDNLFKIPKDLVRPPTEATVRRGLMYQNSFEERPSSLNLKVNFELPAFIIQLNDNRNEPQIQISFIDFSVQFEKRNSYETHVKISLKSLMMEDLLQSDTAKTRYMVVSSSQNDNYGRPTSSFASFSCPNLVGLLGNVEELPNSLPTNFDDKTSFYFLAANKSLSGSEEANLVIYTSVMVDPACPAFATQFNSLQQSSSIDFNSLDLIVSVESWFVLLNFFGLLSDDDSGSSSHKTTSDQDTREKTPSTGHSKLDISVRSLTLVLAKPTYEIAKANVSNAQFTVSKRNLAKQVEGKLGSITLSDLTPYGFIYREKFMTTGNEALSFVYSRDSAKSNARNLQKDARLKIEMSSVRFVHTKRFIAEIQLFFKEFSQLQTPVMRKIKTTDAKAYLKQRPTQLGLEIKAGAPIVILPMAFNSEQVIVADLGEFTLKNEFRMSGDPAVISVSSNPSVREVLDVMYVNLLHTNIFAARKVVKPEGPLGQVQFDDAAVDMKCFWLVKQGPSLLKEKCHLKLQVERNMDSWNSHYVPDISVHGTLSRLEAVLDVQQYRLVRGFLSYNLGENLDELYQRPMSNIPNSTLSLNTDTDPIEEVWKNLAIHLELQDVSVRLEALGSDRKPTPLACINFIKSKLLVDSLSDGAQDIDLVSQEILIKDTRFDQPCTQDEIRNVFPDILQPIVSDPGEGQVQAEIHSRRRQDLTKFTILLNNMRLMAILDWLENAKDFILQQEDQPQIGLDINASERIASIDTGKRAPTPSEENRMELKLNITDSELVLVEKTDQKDTNAVILKSTTVVSYRPFELAKTMSINLNNLEVCSCVLGTEDGTALSIIDPVTVNMDLRQGVLDVQMQKQLCIRLSYHDVKMFQRMLESLPGQTKNARDSKQASMEDGVDTGNTAVEKLVLLGFNREDCLQALDMCRYQIDDAALWLTQNSEPQKYESVAPKRGTMVEAIELKAPCISICVIDDCRDADVPLVELSLSKLDLRQELGQSAVPMDGADTALETGRMVGVFAGDYYNRALSGWEPLIEPWKVEAQWGYSLGQTGTSRNLLNLRIESNDTLRLNITSTLIDLYQMVKENWTQDYYNSNVNVVNRSPVNYRRRTPFVPFAIRNDTGVRIWYTTVVSTEISSRSNVLTDPNTQWTQVDPGGTSAFSYATKSKQRHRDTHKFNLHQIAVRADGWQEVGPISVDRVGTYFRHARADIVDNYSQIPRARIVFAVTLEGSAQKLITVRSALKLTNKLDNPVLVKMQHLFGHLNIRDWPDTQTQIIHSNEVLNIPLTHVHATLFFRPLPANVPLIEEVNANNSQSEELSNTSDGWTPLFQKFDVHKSYRMLIALRKEGYPTRDVIRLPGHQITIWPPMRIHNLLPCDLLYQLPSGSHGRISASETAKIIELDIEQSVALTITLDSYPDAGLITIPAGFYGSAEQDVRLLDTKARMLKLKAFIHIVKGRGIQISISAPYWLINKTGIPLVFRQDDLDCESAGQFSENEQARMISPFMFAFSDPSCSGCLTMRLGKRFGQSTIYCQPFKLDQGIKHRQLIGGSESFIIGIEVQRARGRYNQTSIVTFSPQYQLYNRSSYKLQVLQKCFTSTVHDAIAKSNSIEAVPGCHIAYHWPRLDKVQELCVRLPEIPECLWSAGIPICETQSLYINIRTVNGAMHFLRLETIVQGATTFMIFSDAQSLPPPIRLDNYSEVPIVFHQRASPRIENHLKSYVRPHSSIAYVLDDPLGYQYLQLEAPGGDYQVCSLDRFDEFRLTYENFIYIAFSQTFFGSTSDPESQQLVLGVVDSRVVLVRKQAGDRSQLWRMNHEKQLEHEGSTPPSEPGKKQQRFVLDLERPPQPMQFINLVVRPANKQRKSTQTWRFTEEGRLMCEHANMCVQARGGIFGLQAGSEAVLGMCVSETKALNRFGVPYDQAIERQKLRPGSGCLSVRHIMDGPIKCIEIKDVKNLSGGPLTLDASWKHVSHILHERTGRRSYELLQNKEQNEYNVIVNLKRGIGLSLISNQPCEELAYTALEDIYMQLTSTPSEVSLNFSVGDMQIDNQLFETSCPIMMYTINQTSNDTTNSATEKSLQLDVNLLPSPNTNAVIFKHFILQIKPVSVYLEERLILRLIKFFGLAKSTTLPTALPDESDHEAQKIIYKVLDANVKRYYFGQLQIIPSQIRLSFVTASKLAPEFAEIKRNLGFTFIKFEDAVINFEKFTHKCHFETLDAYLNAIKSHYKQEIKWQAASILGSVDFLGNPLGFASDLTEGVSGLLLEGSISSLVKNVTHGISNSTAKLTETISDGLGKVVFDDEHVENRQKILDVAVSGGSGSTTGDHLVAGFKGFTFGLLGGVTSVVKHTYQGAVNDGFSGFVTGLGKGLVGTVTKPVIGVLDLASETANAVREQSKSSSRILPERKRHPRVVTGAPGGLLPPYSSIQSKGQQYLFLINKRNFSEHFMAYEPCLLDTKDSKMRILVSAENVWGFSKNEDTTTIVFQYPLSDIISCQPMVIPPPSSSDSTSRVRRTTYIEFCLTLPSKSLTPSAPEMVKRPRVRCQNEETAKKICHHINFAKCIYDEREQTLYSNAVIET</sequence>
<evidence type="ECO:0000256" key="1">
    <source>
        <dbReference type="ARBA" id="ARBA00006545"/>
    </source>
</evidence>
<dbReference type="GO" id="GO:0007005">
    <property type="term" value="P:mitochondrion organization"/>
    <property type="evidence" value="ECO:0007669"/>
    <property type="project" value="TreeGrafter"/>
</dbReference>
<dbReference type="GO" id="GO:0045053">
    <property type="term" value="P:protein retention in Golgi apparatus"/>
    <property type="evidence" value="ECO:0007669"/>
    <property type="project" value="TreeGrafter"/>
</dbReference>
<keyword evidence="3" id="KW-0445">Lipid transport</keyword>
<evidence type="ECO:0000256" key="2">
    <source>
        <dbReference type="ARBA" id="ARBA00022448"/>
    </source>
</evidence>
<dbReference type="InterPro" id="IPR009060">
    <property type="entry name" value="UBA-like_sf"/>
</dbReference>
<dbReference type="Pfam" id="PF25036">
    <property type="entry name" value="VPS13_VAB"/>
    <property type="match status" value="1"/>
</dbReference>
<reference evidence="6" key="2">
    <citation type="journal article" date="2007" name="Science">
        <title>Genome sequence of Aedes aegypti, a major arbovirus vector.</title>
        <authorList>
            <person name="Nene V."/>
            <person name="Wortman J.R."/>
            <person name="Lawson D."/>
            <person name="Haas B."/>
            <person name="Kodira C."/>
            <person name="Tu Z.J."/>
            <person name="Loftus B."/>
            <person name="Xi Z."/>
            <person name="Megy K."/>
            <person name="Grabherr M."/>
            <person name="Ren Q."/>
            <person name="Zdobnov E.M."/>
            <person name="Lobo N.F."/>
            <person name="Campbell K.S."/>
            <person name="Brown S.E."/>
            <person name="Bonaldo M.F."/>
            <person name="Zhu J."/>
            <person name="Sinkins S.P."/>
            <person name="Hogenkamp D.G."/>
            <person name="Amedeo P."/>
            <person name="Arensburger P."/>
            <person name="Atkinson P.W."/>
            <person name="Bidwell S."/>
            <person name="Biedler J."/>
            <person name="Birney E."/>
            <person name="Bruggner R.V."/>
            <person name="Costas J."/>
            <person name="Coy M.R."/>
            <person name="Crabtree J."/>
            <person name="Crawford M."/>
            <person name="Debruyn B."/>
            <person name="Decaprio D."/>
            <person name="Eiglmeier K."/>
            <person name="Eisenstadt E."/>
            <person name="El-Dorry H."/>
            <person name="Gelbart W.M."/>
            <person name="Gomes S.L."/>
            <person name="Hammond M."/>
            <person name="Hannick L.I."/>
            <person name="Hogan J.R."/>
            <person name="Holmes M.H."/>
            <person name="Jaffe D."/>
            <person name="Johnston J.S."/>
            <person name="Kennedy R.C."/>
            <person name="Koo H."/>
            <person name="Kravitz S."/>
            <person name="Kriventseva E.V."/>
            <person name="Kulp D."/>
            <person name="Labutti K."/>
            <person name="Lee E."/>
            <person name="Li S."/>
            <person name="Lovin D.D."/>
            <person name="Mao C."/>
            <person name="Mauceli E."/>
            <person name="Menck C.F."/>
            <person name="Miller J.R."/>
            <person name="Montgomery P."/>
            <person name="Mori A."/>
            <person name="Nascimento A.L."/>
            <person name="Naveira H.F."/>
            <person name="Nusbaum C."/>
            <person name="O'leary S."/>
            <person name="Orvis J."/>
            <person name="Pertea M."/>
            <person name="Quesneville H."/>
            <person name="Reidenbach K.R."/>
            <person name="Rogers Y.H."/>
            <person name="Roth C.W."/>
            <person name="Schneider J.R."/>
            <person name="Schatz M."/>
            <person name="Shumway M."/>
            <person name="Stanke M."/>
            <person name="Stinson E.O."/>
            <person name="Tubio J.M."/>
            <person name="Vanzee J.P."/>
            <person name="Verjovski-Almeida S."/>
            <person name="Werner D."/>
            <person name="White O."/>
            <person name="Wyder S."/>
            <person name="Zeng Q."/>
            <person name="Zhao Q."/>
            <person name="Zhao Y."/>
            <person name="Hill C.A."/>
            <person name="Raikhel A.S."/>
            <person name="Soares M.B."/>
            <person name="Knudson D.L."/>
            <person name="Lee N.H."/>
            <person name="Galagan J."/>
            <person name="Salzberg S.L."/>
            <person name="Paulsen I.T."/>
            <person name="Dimopoulos G."/>
            <person name="Collins F.H."/>
            <person name="Birren B."/>
            <person name="Fraser-Liggett C.M."/>
            <person name="Severson D.W."/>
        </authorList>
    </citation>
    <scope>NUCLEOTIDE SEQUENCE [LARGE SCALE GENOMIC DNA]</scope>
    <source>
        <strain evidence="6">Liverpool</strain>
    </source>
</reference>
<dbReference type="InterPro" id="IPR026854">
    <property type="entry name" value="VPS13_N"/>
</dbReference>
<dbReference type="CDD" id="cd23453">
    <property type="entry name" value="beta-trefoil_Ricin_VPS13D"/>
    <property type="match status" value="1"/>
</dbReference>
<dbReference type="Gene3D" id="1.10.8.10">
    <property type="entry name" value="DNA helicase RuvA subunit, C-terminal domain"/>
    <property type="match status" value="1"/>
</dbReference>
<dbReference type="GO" id="GO:0006869">
    <property type="term" value="P:lipid transport"/>
    <property type="evidence" value="ECO:0007669"/>
    <property type="project" value="UniProtKB-KW"/>
</dbReference>
<evidence type="ECO:0000256" key="3">
    <source>
        <dbReference type="ARBA" id="ARBA00023055"/>
    </source>
</evidence>
<dbReference type="InterPro" id="IPR009543">
    <property type="entry name" value="VPS13_VAB"/>
</dbReference>
<comment type="similarity">
    <text evidence="1">Belongs to the VPS13 family.</text>
</comment>
<dbReference type="PANTHER" id="PTHR16166:SF141">
    <property type="entry name" value="INTERMEMBRANE LIPID TRANSFER PROTEIN VPS13D"/>
    <property type="match status" value="1"/>
</dbReference>
<feature type="region of interest" description="Disordered" evidence="4">
    <location>
        <begin position="1584"/>
        <end position="1608"/>
    </location>
</feature>
<reference evidence="6" key="1">
    <citation type="submission" date="2005-10" db="EMBL/GenBank/DDBJ databases">
        <authorList>
            <person name="Loftus B.J."/>
            <person name="Nene V.M."/>
            <person name="Hannick L.I."/>
            <person name="Bidwell S."/>
            <person name="Haas B."/>
            <person name="Amedeo P."/>
            <person name="Orvis J."/>
            <person name="Wortman J.R."/>
            <person name="White O.R."/>
            <person name="Salzberg S."/>
            <person name="Shumway M."/>
            <person name="Koo H."/>
            <person name="Zhao Y."/>
            <person name="Holmes M."/>
            <person name="Miller J."/>
            <person name="Schatz M."/>
            <person name="Pop M."/>
            <person name="Pai G."/>
            <person name="Utterback T."/>
            <person name="Rogers Y.-H."/>
            <person name="Kravitz S."/>
            <person name="Fraser C.M."/>
        </authorList>
    </citation>
    <scope>NUCLEOTIDE SEQUENCE</scope>
    <source>
        <strain evidence="6">Liverpool</strain>
    </source>
</reference>
<reference evidence="6" key="3">
    <citation type="submission" date="2012-09" db="EMBL/GenBank/DDBJ databases">
        <authorList>
            <consortium name="VectorBase"/>
        </authorList>
    </citation>
    <scope>NUCLEOTIDE SEQUENCE</scope>
    <source>
        <strain evidence="6">Liverpool</strain>
    </source>
</reference>
<dbReference type="SUPFAM" id="SSF46934">
    <property type="entry name" value="UBA-like"/>
    <property type="match status" value="1"/>
</dbReference>
<dbReference type="CDD" id="cd14306">
    <property type="entry name" value="UBA_VP13D"/>
    <property type="match status" value="1"/>
</dbReference>
<gene>
    <name evidence="6" type="ORF">AaeL_AAEL007551</name>
</gene>
<organism evidence="6 7">
    <name type="scientific">Aedes aegypti</name>
    <name type="common">Yellowfever mosquito</name>
    <name type="synonym">Culex aegypti</name>
    <dbReference type="NCBI Taxonomy" id="7159"/>
    <lineage>
        <taxon>Eukaryota</taxon>
        <taxon>Metazoa</taxon>
        <taxon>Ecdysozoa</taxon>
        <taxon>Arthropoda</taxon>
        <taxon>Hexapoda</taxon>
        <taxon>Insecta</taxon>
        <taxon>Pterygota</taxon>
        <taxon>Neoptera</taxon>
        <taxon>Endopterygota</taxon>
        <taxon>Diptera</taxon>
        <taxon>Nematocera</taxon>
        <taxon>Culicoidea</taxon>
        <taxon>Culicidae</taxon>
        <taxon>Culicinae</taxon>
        <taxon>Aedini</taxon>
        <taxon>Aedes</taxon>
        <taxon>Stegomyia</taxon>
    </lineage>
</organism>
<dbReference type="EMBL" id="CH477447">
    <property type="protein sequence ID" value="EAT40745.1"/>
    <property type="molecule type" value="Genomic_DNA"/>
</dbReference>
<dbReference type="Pfam" id="PF25033">
    <property type="entry name" value="VPS13_M"/>
    <property type="match status" value="1"/>
</dbReference>
<dbReference type="InterPro" id="IPR015940">
    <property type="entry name" value="UBA"/>
</dbReference>
<feature type="non-terminal residue" evidence="6">
    <location>
        <position position="3926"/>
    </location>
</feature>
<name>Q171S2_AEDAE</name>
<feature type="domain" description="UBA" evidence="5">
    <location>
        <begin position="2245"/>
        <end position="2287"/>
    </location>
</feature>
<accession>Q171S2</accession>
<dbReference type="VEuPathDB" id="VectorBase:AAEL022162"/>
<dbReference type="SMART" id="SM00165">
    <property type="entry name" value="UBA"/>
    <property type="match status" value="1"/>
</dbReference>
<proteinExistence type="inferred from homology"/>
<evidence type="ECO:0000259" key="5">
    <source>
        <dbReference type="PROSITE" id="PS50030"/>
    </source>
</evidence>
<dbReference type="eggNOG" id="KOG1796">
    <property type="taxonomic scope" value="Eukaryota"/>
</dbReference>
<dbReference type="GO" id="GO:0006623">
    <property type="term" value="P:protein targeting to vacuole"/>
    <property type="evidence" value="ECO:0007669"/>
    <property type="project" value="TreeGrafter"/>
</dbReference>
<keyword evidence="2" id="KW-0813">Transport</keyword>
<dbReference type="STRING" id="7159.Q171S2"/>
<feature type="compositionally biased region" description="Basic and acidic residues" evidence="4">
    <location>
        <begin position="1592"/>
        <end position="1608"/>
    </location>
</feature>
<dbReference type="PaxDb" id="7159-AAEL007551-PA"/>
<evidence type="ECO:0000313" key="6">
    <source>
        <dbReference type="EMBL" id="EAT40745.1"/>
    </source>
</evidence>
<evidence type="ECO:0000256" key="4">
    <source>
        <dbReference type="SAM" id="MobiDB-lite"/>
    </source>
</evidence>
<dbReference type="Proteomes" id="UP000682892">
    <property type="component" value="Unassembled WGS sequence"/>
</dbReference>
<dbReference type="InterPro" id="IPR041969">
    <property type="entry name" value="VP13D_UBA"/>
</dbReference>
<dbReference type="PhylomeDB" id="Q171S2"/>
<dbReference type="PROSITE" id="PS50030">
    <property type="entry name" value="UBA"/>
    <property type="match status" value="1"/>
</dbReference>
<dbReference type="Pfam" id="PF12624">
    <property type="entry name" value="VPS13_N"/>
    <property type="match status" value="2"/>
</dbReference>
<dbReference type="InterPro" id="IPR056747">
    <property type="entry name" value="VPS13-like_M"/>
</dbReference>